<keyword evidence="3" id="KW-1185">Reference proteome</keyword>
<keyword evidence="1" id="KW-0472">Membrane</keyword>
<gene>
    <name evidence="2" type="ORF">M153_2200049921</name>
</gene>
<protein>
    <recommendedName>
        <fullName evidence="4">Late embryogenesis abundant protein LEA-2 subgroup domain-containing protein</fullName>
    </recommendedName>
</protein>
<accession>A0A0R0M122</accession>
<organism evidence="2 3">
    <name type="scientific">Pseudoloma neurophilia</name>
    <dbReference type="NCBI Taxonomy" id="146866"/>
    <lineage>
        <taxon>Eukaryota</taxon>
        <taxon>Fungi</taxon>
        <taxon>Fungi incertae sedis</taxon>
        <taxon>Microsporidia</taxon>
        <taxon>Pseudoloma</taxon>
    </lineage>
</organism>
<evidence type="ECO:0000313" key="2">
    <source>
        <dbReference type="EMBL" id="KRH95180.1"/>
    </source>
</evidence>
<keyword evidence="1" id="KW-0812">Transmembrane</keyword>
<evidence type="ECO:0000256" key="1">
    <source>
        <dbReference type="SAM" id="Phobius"/>
    </source>
</evidence>
<comment type="caution">
    <text evidence="2">The sequence shown here is derived from an EMBL/GenBank/DDBJ whole genome shotgun (WGS) entry which is preliminary data.</text>
</comment>
<dbReference type="OrthoDB" id="10386993at2759"/>
<dbReference type="AlphaFoldDB" id="A0A0R0M122"/>
<reference evidence="2 3" key="1">
    <citation type="submission" date="2015-07" db="EMBL/GenBank/DDBJ databases">
        <title>The genome of Pseudoloma neurophilia, a relevant intracellular parasite of the zebrafish.</title>
        <authorList>
            <person name="Ndikumana S."/>
            <person name="Pelin A."/>
            <person name="Sanders J."/>
            <person name="Corradi N."/>
        </authorList>
    </citation>
    <scope>NUCLEOTIDE SEQUENCE [LARGE SCALE GENOMIC DNA]</scope>
    <source>
        <strain evidence="2 3">MK1</strain>
    </source>
</reference>
<evidence type="ECO:0008006" key="4">
    <source>
        <dbReference type="Google" id="ProtNLM"/>
    </source>
</evidence>
<dbReference type="VEuPathDB" id="MicrosporidiaDB:M153_2200049921"/>
<keyword evidence="1" id="KW-1133">Transmembrane helix</keyword>
<sequence length="152" mass="18019">MFFLYFLYKKYPRACKRLLFIIISVMVVFMMAMYHLFKNIEIAFTVFDINPKNGISFEMRVKNRSFFNVKLEDIKLEVEKFNLGKAQQVFTAKNGSKTIKKFKPENIKAHSVNDLDLFFRILEEFDEPFQGNIMIVMNKFGIKVPFEQKISA</sequence>
<proteinExistence type="predicted"/>
<dbReference type="Proteomes" id="UP000051530">
    <property type="component" value="Unassembled WGS sequence"/>
</dbReference>
<name>A0A0R0M122_9MICR</name>
<dbReference type="EMBL" id="LGUB01000004">
    <property type="protein sequence ID" value="KRH95180.1"/>
    <property type="molecule type" value="Genomic_DNA"/>
</dbReference>
<evidence type="ECO:0000313" key="3">
    <source>
        <dbReference type="Proteomes" id="UP000051530"/>
    </source>
</evidence>
<feature type="transmembrane region" description="Helical" evidence="1">
    <location>
        <begin position="18"/>
        <end position="37"/>
    </location>
</feature>